<comment type="caution">
    <text evidence="1">The sequence shown here is derived from an EMBL/GenBank/DDBJ whole genome shotgun (WGS) entry which is preliminary data.</text>
</comment>
<evidence type="ECO:0000313" key="2">
    <source>
        <dbReference type="Proteomes" id="UP000004277"/>
    </source>
</evidence>
<keyword evidence="2" id="KW-1185">Reference proteome</keyword>
<dbReference type="Proteomes" id="UP000004277">
    <property type="component" value="Unassembled WGS sequence"/>
</dbReference>
<dbReference type="EMBL" id="AKCV02000025">
    <property type="protein sequence ID" value="TMS57100.1"/>
    <property type="molecule type" value="Genomic_DNA"/>
</dbReference>
<organism evidence="1 2">
    <name type="scientific">Imbroritus primus</name>
    <dbReference type="NCBI Taxonomy" id="3058603"/>
    <lineage>
        <taxon>Bacteria</taxon>
        <taxon>Pseudomonadati</taxon>
        <taxon>Pseudomonadota</taxon>
        <taxon>Betaproteobacteria</taxon>
        <taxon>Burkholderiales</taxon>
        <taxon>Burkholderiaceae</taxon>
        <taxon>Imbroritus</taxon>
    </lineage>
</organism>
<protein>
    <submittedName>
        <fullName evidence="1">LysM peptidoglycan-binding domain-containing protein</fullName>
    </submittedName>
</protein>
<accession>A0ACD3SLQ8</accession>
<sequence>MKRLRALLGLGCAAGSLLCSPVLAQPAGSRHQDFLYQVQDGDTIFDIASRYATAKDWAQLVRLNKIDDPRRLVPGTTVRVPLRLIEKDPTAARVLYQKGEVQIVKRDMPVSGALLERGTEIHTGPDGYLSLELLDGSTVLVLPNARMRIEQVTEFRRAGLQDFVILLERGQVEPNVDPSGKGVGRFEIRTPRAVTGVRGTRFRVGVTDDSVTGEVLKGEVEVLARGARDRITIREGQGLGATDRGVVNEALLPAPRAQAEVEPGFGDVVLRYAAIPEAVAYRVQLARDKGFTQVLESRATAQLEHTFADLDDGDYYIKVRAISAAGIEGNDTVEHIQVAARPAPPLTIGGGRVAGSELRQSTVAWAAVPGSAGYELEWWPPAPPGTPHMQVPLGPDVTSFTLPGEGAMWRIRTVVERDGQRIAGPWSTVGKGAGAVRDAAPVSLHWRPRAGMAGQLEISAASGSEGAPRLLAGAADGVALPPLPAGDYAVRQRYIDRHDVPRAYTPPQRLRIGPM</sequence>
<reference evidence="1" key="1">
    <citation type="submission" date="2019-05" db="EMBL/GenBank/DDBJ databases">
        <title>Revised genome assembly of Burkholderiaceae (previously Ralstonia) sp. PBA.</title>
        <authorList>
            <person name="Gan H.M."/>
        </authorList>
    </citation>
    <scope>NUCLEOTIDE SEQUENCE</scope>
    <source>
        <strain evidence="1">PBA</strain>
    </source>
</reference>
<proteinExistence type="predicted"/>
<gene>
    <name evidence="1" type="ORF">MW7_014160</name>
</gene>
<evidence type="ECO:0000313" key="1">
    <source>
        <dbReference type="EMBL" id="TMS57100.1"/>
    </source>
</evidence>
<name>A0ACD3SLQ8_9BURK</name>